<feature type="compositionally biased region" description="Basic and acidic residues" evidence="14">
    <location>
        <begin position="7"/>
        <end position="24"/>
    </location>
</feature>
<dbReference type="Proteomes" id="UP000199256">
    <property type="component" value="Unassembled WGS sequence"/>
</dbReference>
<dbReference type="EMBL" id="FOAA01000010">
    <property type="protein sequence ID" value="SEL14643.1"/>
    <property type="molecule type" value="Genomic_DNA"/>
</dbReference>
<dbReference type="Gene3D" id="3.40.1690.10">
    <property type="entry name" value="secretion proteins EscU"/>
    <property type="match status" value="1"/>
</dbReference>
<keyword evidence="4 13" id="KW-0813">Transport</keyword>
<feature type="region of interest" description="Disordered" evidence="14">
    <location>
        <begin position="1"/>
        <end position="29"/>
    </location>
</feature>
<reference evidence="16" key="1">
    <citation type="submission" date="2016-10" db="EMBL/GenBank/DDBJ databases">
        <authorList>
            <person name="Varghese N."/>
            <person name="Submissions S."/>
        </authorList>
    </citation>
    <scope>NUCLEOTIDE SEQUENCE [LARGE SCALE GENOMIC DNA]</scope>
    <source>
        <strain evidence="16">DSM 241</strain>
    </source>
</reference>
<feature type="region of interest" description="Disordered" evidence="14">
    <location>
        <begin position="356"/>
        <end position="385"/>
    </location>
</feature>
<comment type="similarity">
    <text evidence="2 13">Belongs to the type III secretion exporter family.</text>
</comment>
<feature type="transmembrane region" description="Helical" evidence="13">
    <location>
        <begin position="151"/>
        <end position="169"/>
    </location>
</feature>
<evidence type="ECO:0000313" key="15">
    <source>
        <dbReference type="EMBL" id="SEL14643.1"/>
    </source>
</evidence>
<dbReference type="AlphaFoldDB" id="A0A1H7MTV8"/>
<evidence type="ECO:0000256" key="5">
    <source>
        <dbReference type="ARBA" id="ARBA00022475"/>
    </source>
</evidence>
<dbReference type="Gene3D" id="6.10.250.2080">
    <property type="match status" value="1"/>
</dbReference>
<accession>A0A1H7MTV8</accession>
<dbReference type="GO" id="GO:0005886">
    <property type="term" value="C:plasma membrane"/>
    <property type="evidence" value="ECO:0007669"/>
    <property type="project" value="UniProtKB-SubCell"/>
</dbReference>
<dbReference type="InterPro" id="IPR006135">
    <property type="entry name" value="T3SS_substrate_exporter"/>
</dbReference>
<dbReference type="SUPFAM" id="SSF160544">
    <property type="entry name" value="EscU C-terminal domain-like"/>
    <property type="match status" value="1"/>
</dbReference>
<evidence type="ECO:0000256" key="12">
    <source>
        <dbReference type="ARBA" id="ARBA00025078"/>
    </source>
</evidence>
<evidence type="ECO:0000256" key="3">
    <source>
        <dbReference type="ARBA" id="ARBA00021622"/>
    </source>
</evidence>
<evidence type="ECO:0000313" key="16">
    <source>
        <dbReference type="Proteomes" id="UP000199256"/>
    </source>
</evidence>
<dbReference type="RefSeq" id="WP_090253840.1">
    <property type="nucleotide sequence ID" value="NZ_FOAA01000010.1"/>
</dbReference>
<dbReference type="GO" id="GO:0009306">
    <property type="term" value="P:protein secretion"/>
    <property type="evidence" value="ECO:0007669"/>
    <property type="project" value="InterPro"/>
</dbReference>
<comment type="function">
    <text evidence="12 13">Required for formation of the rod structure in the basal body of the flagellar apparatus. Together with FliI and FliH, may constitute the export apparatus of flagellin.</text>
</comment>
<keyword evidence="16" id="KW-1185">Reference proteome</keyword>
<evidence type="ECO:0000256" key="2">
    <source>
        <dbReference type="ARBA" id="ARBA00010690"/>
    </source>
</evidence>
<evidence type="ECO:0000256" key="9">
    <source>
        <dbReference type="ARBA" id="ARBA00022989"/>
    </source>
</evidence>
<sequence>MAENETSQEKTEEPTPKRLRDAQDKGQVASSKELNTTLVLLAGSGTLLMLGGDMLNRIQELIRRSFMVDRARIFDPAFMLTALEHRIAEALLVLAPMMVILVVAAIVGPVVMGGGRFRPQGMAPKPDKLSPIKGIKRIFGPQGAMELGKTLAKFSLISAVASLLLWTLSGRIVGLGAQDMVPGVVHAGYLIAWTFVVLSVSMILVTIIDVPFQIWNHQRQLRMTKQEVKDEFKETEGKPEVKSKIRQTQQEISQRRMMGEVPKADVVVTNPTHYAVALKYDQSKMGAPRVVARGVDEVAAEIRQTARVHRVPLFSAPPLARALFFSTRLDQEIPAGLYVAVAQVLAYVYQLRHAHRQGAEEPPPPDDLPVPSEFLKRDPTRGEEQ</sequence>
<dbReference type="STRING" id="1396821.SAMN05444515_11049"/>
<protein>
    <recommendedName>
        <fullName evidence="3 13">Flagellar biosynthetic protein FlhB</fullName>
    </recommendedName>
</protein>
<feature type="transmembrane region" description="Helical" evidence="13">
    <location>
        <begin position="189"/>
        <end position="215"/>
    </location>
</feature>
<keyword evidence="11 13" id="KW-1006">Bacterial flagellum protein export</keyword>
<keyword evidence="15" id="KW-0969">Cilium</keyword>
<evidence type="ECO:0000256" key="14">
    <source>
        <dbReference type="SAM" id="MobiDB-lite"/>
    </source>
</evidence>
<evidence type="ECO:0000256" key="1">
    <source>
        <dbReference type="ARBA" id="ARBA00004651"/>
    </source>
</evidence>
<keyword evidence="9 13" id="KW-1133">Transmembrane helix</keyword>
<organism evidence="15 16">
    <name type="scientific">Ectothiorhodospira marina</name>
    <dbReference type="NCBI Taxonomy" id="1396821"/>
    <lineage>
        <taxon>Bacteria</taxon>
        <taxon>Pseudomonadati</taxon>
        <taxon>Pseudomonadota</taxon>
        <taxon>Gammaproteobacteria</taxon>
        <taxon>Chromatiales</taxon>
        <taxon>Ectothiorhodospiraceae</taxon>
        <taxon>Ectothiorhodospira</taxon>
    </lineage>
</organism>
<dbReference type="Pfam" id="PF01312">
    <property type="entry name" value="Bac_export_2"/>
    <property type="match status" value="1"/>
</dbReference>
<name>A0A1H7MTV8_9GAMM</name>
<dbReference type="NCBIfam" id="TIGR00328">
    <property type="entry name" value="flhB"/>
    <property type="match status" value="1"/>
</dbReference>
<keyword evidence="5 13" id="KW-1003">Cell membrane</keyword>
<comment type="subcellular location">
    <subcellularLocation>
        <location evidence="1">Cell membrane</location>
        <topology evidence="1">Multi-pass membrane protein</topology>
    </subcellularLocation>
</comment>
<dbReference type="PANTHER" id="PTHR30531:SF12">
    <property type="entry name" value="FLAGELLAR BIOSYNTHETIC PROTEIN FLHB"/>
    <property type="match status" value="1"/>
</dbReference>
<keyword evidence="15" id="KW-0966">Cell projection</keyword>
<feature type="compositionally biased region" description="Basic and acidic residues" evidence="14">
    <location>
        <begin position="374"/>
        <end position="385"/>
    </location>
</feature>
<keyword evidence="6 13" id="KW-0812">Transmembrane</keyword>
<evidence type="ECO:0000256" key="8">
    <source>
        <dbReference type="ARBA" id="ARBA00022927"/>
    </source>
</evidence>
<evidence type="ECO:0000256" key="11">
    <source>
        <dbReference type="ARBA" id="ARBA00023225"/>
    </source>
</evidence>
<keyword evidence="7 13" id="KW-1005">Bacterial flagellum biogenesis</keyword>
<comment type="caution">
    <text evidence="13">Lacks conserved residue(s) required for the propagation of feature annotation.</text>
</comment>
<keyword evidence="10 13" id="KW-0472">Membrane</keyword>
<evidence type="ECO:0000256" key="6">
    <source>
        <dbReference type="ARBA" id="ARBA00022692"/>
    </source>
</evidence>
<dbReference type="GO" id="GO:0044780">
    <property type="term" value="P:bacterial-type flagellum assembly"/>
    <property type="evidence" value="ECO:0007669"/>
    <property type="project" value="InterPro"/>
</dbReference>
<keyword evidence="8 13" id="KW-0653">Protein transport</keyword>
<evidence type="ECO:0000256" key="13">
    <source>
        <dbReference type="RuleBase" id="RU364091"/>
    </source>
</evidence>
<dbReference type="InterPro" id="IPR029025">
    <property type="entry name" value="T3SS_substrate_exporter_C"/>
</dbReference>
<keyword evidence="15" id="KW-0282">Flagellum</keyword>
<proteinExistence type="inferred from homology"/>
<dbReference type="PRINTS" id="PR00950">
    <property type="entry name" value="TYPE3IMSPROT"/>
</dbReference>
<gene>
    <name evidence="13" type="primary">flhB</name>
    <name evidence="15" type="ORF">SAMN05444515_11049</name>
</gene>
<evidence type="ECO:0000256" key="10">
    <source>
        <dbReference type="ARBA" id="ARBA00023136"/>
    </source>
</evidence>
<dbReference type="PANTHER" id="PTHR30531">
    <property type="entry name" value="FLAGELLAR BIOSYNTHETIC PROTEIN FLHB"/>
    <property type="match status" value="1"/>
</dbReference>
<evidence type="ECO:0000256" key="7">
    <source>
        <dbReference type="ARBA" id="ARBA00022795"/>
    </source>
</evidence>
<evidence type="ECO:0000256" key="4">
    <source>
        <dbReference type="ARBA" id="ARBA00022448"/>
    </source>
</evidence>
<dbReference type="OrthoDB" id="9807950at2"/>
<feature type="transmembrane region" description="Helical" evidence="13">
    <location>
        <begin position="90"/>
        <end position="112"/>
    </location>
</feature>
<dbReference type="InterPro" id="IPR006136">
    <property type="entry name" value="FlhB"/>
</dbReference>